<evidence type="ECO:0000313" key="1">
    <source>
        <dbReference type="EMBL" id="KAF7114134.1"/>
    </source>
</evidence>
<evidence type="ECO:0000313" key="2">
    <source>
        <dbReference type="Proteomes" id="UP000626092"/>
    </source>
</evidence>
<dbReference type="Proteomes" id="UP000626092">
    <property type="component" value="Unassembled WGS sequence"/>
</dbReference>
<accession>A0A834L2L8</accession>
<name>A0A834L2L8_RHOSS</name>
<dbReference type="OrthoDB" id="1752380at2759"/>
<reference evidence="1" key="1">
    <citation type="submission" date="2019-11" db="EMBL/GenBank/DDBJ databases">
        <authorList>
            <person name="Liu Y."/>
            <person name="Hou J."/>
            <person name="Li T.-Q."/>
            <person name="Guan C.-H."/>
            <person name="Wu X."/>
            <person name="Wu H.-Z."/>
            <person name="Ling F."/>
            <person name="Zhang R."/>
            <person name="Shi X.-G."/>
            <person name="Ren J.-P."/>
            <person name="Chen E.-F."/>
            <person name="Sun J.-M."/>
        </authorList>
    </citation>
    <scope>NUCLEOTIDE SEQUENCE</scope>
    <source>
        <strain evidence="1">Adult_tree_wgs_1</strain>
        <tissue evidence="1">Leaves</tissue>
    </source>
</reference>
<protein>
    <submittedName>
        <fullName evidence="1">Uncharacterized protein</fullName>
    </submittedName>
</protein>
<keyword evidence="2" id="KW-1185">Reference proteome</keyword>
<sequence length="298" mass="32832">MWNSWLHYGNARILDFVSGNELLQANGAVGEYIGVFNGVLPELRERIEDFLLEASGPIDSKVDDDDSTARVEDTAEAAFGVKMVEISNKEFVEDVSGSSDNGVKECLNPLHVTPDYSPPPAPEHCSSSSSARAGALLFLIAVHGRYHQGRVIWLLIGSENVEDDNSAASTEDLDALGLKMVDISNKEFVGDVSGSSDYGVLRCKIRKERKKEEFAQYEAMGFFRKSVRERGKTKRHKPKAIFLSAVAAMSLSISSNGIDNRNRIILDETQAVWVIDMITLGIGYDGDEGEVIIVEWLK</sequence>
<dbReference type="AlphaFoldDB" id="A0A834L2L8"/>
<comment type="caution">
    <text evidence="1">The sequence shown here is derived from an EMBL/GenBank/DDBJ whole genome shotgun (WGS) entry which is preliminary data.</text>
</comment>
<dbReference type="EMBL" id="WJXA01000233">
    <property type="protein sequence ID" value="KAF7114134.1"/>
    <property type="molecule type" value="Genomic_DNA"/>
</dbReference>
<organism evidence="1 2">
    <name type="scientific">Rhododendron simsii</name>
    <name type="common">Sims's rhododendron</name>
    <dbReference type="NCBI Taxonomy" id="118357"/>
    <lineage>
        <taxon>Eukaryota</taxon>
        <taxon>Viridiplantae</taxon>
        <taxon>Streptophyta</taxon>
        <taxon>Embryophyta</taxon>
        <taxon>Tracheophyta</taxon>
        <taxon>Spermatophyta</taxon>
        <taxon>Magnoliopsida</taxon>
        <taxon>eudicotyledons</taxon>
        <taxon>Gunneridae</taxon>
        <taxon>Pentapetalae</taxon>
        <taxon>asterids</taxon>
        <taxon>Ericales</taxon>
        <taxon>Ericaceae</taxon>
        <taxon>Ericoideae</taxon>
        <taxon>Rhodoreae</taxon>
        <taxon>Rhododendron</taxon>
    </lineage>
</organism>
<proteinExistence type="predicted"/>
<gene>
    <name evidence="1" type="ORF">RHSIM_RhsimUnG0098100</name>
</gene>